<dbReference type="Pfam" id="PF03161">
    <property type="entry name" value="LAGLIDADG_2"/>
    <property type="match status" value="1"/>
</dbReference>
<gene>
    <name evidence="2" type="ORF">ACFPM4_16240</name>
</gene>
<dbReference type="InterPro" id="IPR004860">
    <property type="entry name" value="LAGLIDADG_dom"/>
</dbReference>
<dbReference type="Proteomes" id="UP001596147">
    <property type="component" value="Unassembled WGS sequence"/>
</dbReference>
<evidence type="ECO:0000259" key="1">
    <source>
        <dbReference type="Pfam" id="PF03161"/>
    </source>
</evidence>
<reference evidence="3" key="1">
    <citation type="journal article" date="2019" name="Int. J. Syst. Evol. Microbiol.">
        <title>The Global Catalogue of Microorganisms (GCM) 10K type strain sequencing project: providing services to taxonomists for standard genome sequencing and annotation.</title>
        <authorList>
            <consortium name="The Broad Institute Genomics Platform"/>
            <consortium name="The Broad Institute Genome Sequencing Center for Infectious Disease"/>
            <person name="Wu L."/>
            <person name="Ma J."/>
        </authorList>
    </citation>
    <scope>NUCLEOTIDE SEQUENCE [LARGE SCALE GENOMIC DNA]</scope>
    <source>
        <strain evidence="3">CGMCC 1.12237</strain>
    </source>
</reference>
<evidence type="ECO:0000313" key="2">
    <source>
        <dbReference type="EMBL" id="MFC5466269.1"/>
    </source>
</evidence>
<sequence>MHIEATSFYSRITGKLLGDGCITKQKGRKPRFQFIHRIEDKEWANHCYRQLRCFIPLNSPKYRKVIDSRVNAGFTESYYVQSRTCEIITFLESIWYKNRIKQLPLELLYLYLDAEALAWWYQDDGNLKQKNGIPRKIILSTDNFLPEENQKLINLLKQRFLLHFSLDGQNRLILYDQFQILYFLRLVEPYIHSSMKRKQIVHSQPKQLAKTTTIYLPSYYHIKRPTSEINSKLDSLDLLLNMVKEREGHLDFYKKHYNWISEITFTKSYRIIIPDKHKDLLSRIRLIIGMSNSKIIEWCFKL</sequence>
<dbReference type="SUPFAM" id="SSF55608">
    <property type="entry name" value="Homing endonucleases"/>
    <property type="match status" value="1"/>
</dbReference>
<evidence type="ECO:0000313" key="3">
    <source>
        <dbReference type="Proteomes" id="UP001596147"/>
    </source>
</evidence>
<dbReference type="GO" id="GO:0004519">
    <property type="term" value="F:endonuclease activity"/>
    <property type="evidence" value="ECO:0007669"/>
    <property type="project" value="UniProtKB-KW"/>
</dbReference>
<name>A0ABW0LKI7_9BACI</name>
<keyword evidence="2" id="KW-0378">Hydrolase</keyword>
<keyword evidence="2" id="KW-0540">Nuclease</keyword>
<organism evidence="2 3">
    <name type="scientific">Lederbergia graminis</name>
    <dbReference type="NCBI Taxonomy" id="735518"/>
    <lineage>
        <taxon>Bacteria</taxon>
        <taxon>Bacillati</taxon>
        <taxon>Bacillota</taxon>
        <taxon>Bacilli</taxon>
        <taxon>Bacillales</taxon>
        <taxon>Bacillaceae</taxon>
        <taxon>Lederbergia</taxon>
    </lineage>
</organism>
<dbReference type="RefSeq" id="WP_382354060.1">
    <property type="nucleotide sequence ID" value="NZ_JBHSMC010000024.1"/>
</dbReference>
<keyword evidence="3" id="KW-1185">Reference proteome</keyword>
<keyword evidence="2" id="KW-0255">Endonuclease</keyword>
<dbReference type="EMBL" id="JBHSMC010000024">
    <property type="protein sequence ID" value="MFC5466269.1"/>
    <property type="molecule type" value="Genomic_DNA"/>
</dbReference>
<comment type="caution">
    <text evidence="2">The sequence shown here is derived from an EMBL/GenBank/DDBJ whole genome shotgun (WGS) entry which is preliminary data.</text>
</comment>
<dbReference type="Gene3D" id="3.10.28.10">
    <property type="entry name" value="Homing endonucleases"/>
    <property type="match status" value="2"/>
</dbReference>
<protein>
    <submittedName>
        <fullName evidence="2">Endonuclease</fullName>
    </submittedName>
</protein>
<accession>A0ABW0LKI7</accession>
<feature type="domain" description="Homing endonuclease LAGLIDADG" evidence="1">
    <location>
        <begin position="12"/>
        <end position="171"/>
    </location>
</feature>
<dbReference type="InterPro" id="IPR027434">
    <property type="entry name" value="Homing_endonucl"/>
</dbReference>
<proteinExistence type="predicted"/>